<dbReference type="InterPro" id="IPR026838">
    <property type="entry name" value="YheC/D"/>
</dbReference>
<gene>
    <name evidence="1" type="ORF">U473_01230</name>
</gene>
<comment type="caution">
    <text evidence="1">The sequence shown here is derived from an EMBL/GenBank/DDBJ whole genome shotgun (WGS) entry which is preliminary data.</text>
</comment>
<dbReference type="Pfam" id="PF14398">
    <property type="entry name" value="ATPgrasp_YheCD"/>
    <property type="match status" value="1"/>
</dbReference>
<sequence length="123" mass="13973">MTGMGIRVAGEQSITTHVPQGGYIQSVDTVFHETFGNELTEKWKHKTALLTTKIAQHIEKKVGHSLGEMSMDLGIDKNGDIWFFEANAKPMEFDEPNIRQTSLLRLLQYFRYLSGFVPKEVKS</sequence>
<evidence type="ECO:0000313" key="1">
    <source>
        <dbReference type="EMBL" id="KXG42806.1"/>
    </source>
</evidence>
<accession>A0A135L1F4</accession>
<dbReference type="EMBL" id="LSKU01000001">
    <property type="protein sequence ID" value="KXG42806.1"/>
    <property type="molecule type" value="Genomic_DNA"/>
</dbReference>
<evidence type="ECO:0008006" key="3">
    <source>
        <dbReference type="Google" id="ProtNLM"/>
    </source>
</evidence>
<dbReference type="Proteomes" id="UP000070352">
    <property type="component" value="Unassembled WGS sequence"/>
</dbReference>
<name>A0A135L1F4_9BACI</name>
<dbReference type="STRING" id="1413211.U473_01230"/>
<evidence type="ECO:0000313" key="2">
    <source>
        <dbReference type="Proteomes" id="UP000070352"/>
    </source>
</evidence>
<organism evidence="1 2">
    <name type="scientific">Tepidibacillus decaturensis</name>
    <dbReference type="NCBI Taxonomy" id="1413211"/>
    <lineage>
        <taxon>Bacteria</taxon>
        <taxon>Bacillati</taxon>
        <taxon>Bacillota</taxon>
        <taxon>Bacilli</taxon>
        <taxon>Bacillales</taxon>
        <taxon>Bacillaceae</taxon>
        <taxon>Tepidibacillus</taxon>
    </lineage>
</organism>
<reference evidence="1 2" key="1">
    <citation type="submission" date="2016-02" db="EMBL/GenBank/DDBJ databases">
        <title>Draft Genome for Tepidibacillus decaturensis nov. sp. Strain Z9, an Anaerobic, Moderately Thermophilic and Heterotrophic Bacterium from Deep Subsurface of the Illinois Basin, USA.</title>
        <authorList>
            <person name="Dong Y."/>
            <person name="Chang J.Y."/>
            <person name="Sanford R."/>
            <person name="Fouke B.W."/>
        </authorList>
    </citation>
    <scope>NUCLEOTIDE SEQUENCE [LARGE SCALE GENOMIC DNA]</scope>
    <source>
        <strain evidence="1 2">Z9</strain>
    </source>
</reference>
<keyword evidence="2" id="KW-1185">Reference proteome</keyword>
<proteinExistence type="predicted"/>
<dbReference type="AlphaFoldDB" id="A0A135L1F4"/>
<protein>
    <recommendedName>
        <fullName evidence="3">ATP-grasp domain-containing protein</fullName>
    </recommendedName>
</protein>